<sequence>NGVLPEPLPDSSNLLFVYEPKPLAKQDRRKKRKGIIFVEKQV</sequence>
<organism evidence="1">
    <name type="scientific">uncultured Microcoleus sp</name>
    <dbReference type="NCBI Taxonomy" id="259945"/>
    <lineage>
        <taxon>Bacteria</taxon>
        <taxon>Bacillati</taxon>
        <taxon>Cyanobacteriota</taxon>
        <taxon>Cyanophyceae</taxon>
        <taxon>Oscillatoriophycideae</taxon>
        <taxon>Oscillatoriales</taxon>
        <taxon>Microcoleaceae</taxon>
        <taxon>Microcoleus</taxon>
        <taxon>environmental samples</taxon>
    </lineage>
</organism>
<protein>
    <submittedName>
        <fullName evidence="1">Uncharacterized protein</fullName>
    </submittedName>
</protein>
<evidence type="ECO:0000313" key="1">
    <source>
        <dbReference type="EMBL" id="CAA9400788.1"/>
    </source>
</evidence>
<name>A0A6J4NXQ3_9CYAN</name>
<feature type="non-terminal residue" evidence="1">
    <location>
        <position position="1"/>
    </location>
</feature>
<reference evidence="1" key="1">
    <citation type="submission" date="2020-02" db="EMBL/GenBank/DDBJ databases">
        <authorList>
            <person name="Meier V. D."/>
        </authorList>
    </citation>
    <scope>NUCLEOTIDE SEQUENCE</scope>
    <source>
        <strain evidence="1">AVDCRST_MAG84</strain>
    </source>
</reference>
<gene>
    <name evidence="1" type="ORF">AVDCRST_MAG84-6126</name>
</gene>
<proteinExistence type="predicted"/>
<dbReference type="AlphaFoldDB" id="A0A6J4NXQ3"/>
<dbReference type="EMBL" id="CADCTZ010001485">
    <property type="protein sequence ID" value="CAA9400788.1"/>
    <property type="molecule type" value="Genomic_DNA"/>
</dbReference>
<accession>A0A6J4NXQ3</accession>